<evidence type="ECO:0000259" key="1">
    <source>
        <dbReference type="PROSITE" id="PS50988"/>
    </source>
</evidence>
<comment type="caution">
    <text evidence="2">The sequence shown here is derived from an EMBL/GenBank/DDBJ whole genome shotgun (WGS) entry which is preliminary data.</text>
</comment>
<proteinExistence type="predicted"/>
<dbReference type="EMBL" id="BAAAZP010000073">
    <property type="protein sequence ID" value="GAA3668779.1"/>
    <property type="molecule type" value="Genomic_DNA"/>
</dbReference>
<organism evidence="2 3">
    <name type="scientific">Nonomuraea antimicrobica</name>
    <dbReference type="NCBI Taxonomy" id="561173"/>
    <lineage>
        <taxon>Bacteria</taxon>
        <taxon>Bacillati</taxon>
        <taxon>Actinomycetota</taxon>
        <taxon>Actinomycetes</taxon>
        <taxon>Streptosporangiales</taxon>
        <taxon>Streptosporangiaceae</taxon>
        <taxon>Nonomuraea</taxon>
    </lineage>
</organism>
<dbReference type="PROSITE" id="PS50988">
    <property type="entry name" value="TROVE"/>
    <property type="match status" value="1"/>
</dbReference>
<reference evidence="3" key="1">
    <citation type="journal article" date="2019" name="Int. J. Syst. Evol. Microbiol.">
        <title>The Global Catalogue of Microorganisms (GCM) 10K type strain sequencing project: providing services to taxonomists for standard genome sequencing and annotation.</title>
        <authorList>
            <consortium name="The Broad Institute Genomics Platform"/>
            <consortium name="The Broad Institute Genome Sequencing Center for Infectious Disease"/>
            <person name="Wu L."/>
            <person name="Ma J."/>
        </authorList>
    </citation>
    <scope>NUCLEOTIDE SEQUENCE [LARGE SCALE GENOMIC DNA]</scope>
    <source>
        <strain evidence="3">JCM 16904</strain>
    </source>
</reference>
<accession>A0ABP7BSU7</accession>
<sequence>MSAFVRWAREQAPLRRLALTATAEFLHTRLTARVGTAAESRRVAEAVLVRADDPGDLLGYLLARYGRSIPKPIKQAAGEAAARLYDEHALAVHDTPDAAMRFAEVIALTHPKPVGKVQNDVFQYAAQRLKRATPVPESLVTLRSRAELLTVPAGRRARMLDRSDLPELFARAAMGWEQVASWLGGQMSDKAWAAVLPSMSYRQRLACLRGFESAGLAAEVADWVGADLADAASVARGRALP</sequence>
<dbReference type="InterPro" id="IPR037214">
    <property type="entry name" value="TROVE_dom_sf"/>
</dbReference>
<name>A0ABP7BSU7_9ACTN</name>
<evidence type="ECO:0000313" key="3">
    <source>
        <dbReference type="Proteomes" id="UP001500902"/>
    </source>
</evidence>
<dbReference type="RefSeq" id="WP_344878606.1">
    <property type="nucleotide sequence ID" value="NZ_BAAAZP010000073.1"/>
</dbReference>
<dbReference type="SUPFAM" id="SSF140864">
    <property type="entry name" value="TROVE domain-like"/>
    <property type="match status" value="1"/>
</dbReference>
<evidence type="ECO:0000313" key="2">
    <source>
        <dbReference type="EMBL" id="GAA3668779.1"/>
    </source>
</evidence>
<feature type="domain" description="TROVE" evidence="1">
    <location>
        <begin position="1"/>
        <end position="241"/>
    </location>
</feature>
<gene>
    <name evidence="2" type="ORF">GCM10022224_036150</name>
</gene>
<dbReference type="InterPro" id="IPR008858">
    <property type="entry name" value="TROVE_dom"/>
</dbReference>
<keyword evidence="3" id="KW-1185">Reference proteome</keyword>
<dbReference type="Proteomes" id="UP001500902">
    <property type="component" value="Unassembled WGS sequence"/>
</dbReference>
<protein>
    <recommendedName>
        <fullName evidence="1">TROVE domain-containing protein</fullName>
    </recommendedName>
</protein>